<gene>
    <name evidence="9" type="ORF">CKAN_00610000</name>
</gene>
<feature type="transmembrane region" description="Helical" evidence="6">
    <location>
        <begin position="158"/>
        <end position="179"/>
    </location>
</feature>
<evidence type="ECO:0000313" key="9">
    <source>
        <dbReference type="EMBL" id="RWR77605.1"/>
    </source>
</evidence>
<dbReference type="PANTHER" id="PTHR10994">
    <property type="entry name" value="RETICULON"/>
    <property type="match status" value="1"/>
</dbReference>
<keyword evidence="5 6" id="KW-0472">Membrane</keyword>
<dbReference type="Pfam" id="PF02453">
    <property type="entry name" value="Reticulon"/>
    <property type="match status" value="1"/>
</dbReference>
<evidence type="ECO:0000256" key="5">
    <source>
        <dbReference type="ARBA" id="ARBA00023136"/>
    </source>
</evidence>
<dbReference type="InterPro" id="IPR045064">
    <property type="entry name" value="Reticulon-like"/>
</dbReference>
<organism evidence="9 10">
    <name type="scientific">Cinnamomum micranthum f. kanehirae</name>
    <dbReference type="NCBI Taxonomy" id="337451"/>
    <lineage>
        <taxon>Eukaryota</taxon>
        <taxon>Viridiplantae</taxon>
        <taxon>Streptophyta</taxon>
        <taxon>Embryophyta</taxon>
        <taxon>Tracheophyta</taxon>
        <taxon>Spermatophyta</taxon>
        <taxon>Magnoliopsida</taxon>
        <taxon>Magnoliidae</taxon>
        <taxon>Laurales</taxon>
        <taxon>Lauraceae</taxon>
        <taxon>Cinnamomum</taxon>
    </lineage>
</organism>
<evidence type="ECO:0000259" key="8">
    <source>
        <dbReference type="PROSITE" id="PS50845"/>
    </source>
</evidence>
<evidence type="ECO:0000256" key="1">
    <source>
        <dbReference type="ARBA" id="ARBA00004477"/>
    </source>
</evidence>
<feature type="transmembrane region" description="Helical" evidence="6">
    <location>
        <begin position="48"/>
        <end position="63"/>
    </location>
</feature>
<dbReference type="GO" id="GO:0009617">
    <property type="term" value="P:response to bacterium"/>
    <property type="evidence" value="ECO:0007669"/>
    <property type="project" value="InterPro"/>
</dbReference>
<feature type="domain" description="Reticulon" evidence="8">
    <location>
        <begin position="37"/>
        <end position="223"/>
    </location>
</feature>
<dbReference type="InterPro" id="IPR003388">
    <property type="entry name" value="Reticulon"/>
</dbReference>
<evidence type="ECO:0000256" key="4">
    <source>
        <dbReference type="ARBA" id="ARBA00022989"/>
    </source>
</evidence>
<evidence type="ECO:0000313" key="10">
    <source>
        <dbReference type="Proteomes" id="UP000283530"/>
    </source>
</evidence>
<feature type="transmembrane region" description="Helical" evidence="6">
    <location>
        <begin position="70"/>
        <end position="89"/>
    </location>
</feature>
<evidence type="ECO:0000256" key="6">
    <source>
        <dbReference type="RuleBase" id="RU363132"/>
    </source>
</evidence>
<evidence type="ECO:0000256" key="2">
    <source>
        <dbReference type="ARBA" id="ARBA00022692"/>
    </source>
</evidence>
<dbReference type="GO" id="GO:0005789">
    <property type="term" value="C:endoplasmic reticulum membrane"/>
    <property type="evidence" value="ECO:0007669"/>
    <property type="project" value="UniProtKB-SubCell"/>
</dbReference>
<protein>
    <recommendedName>
        <fullName evidence="6">Reticulon-like protein</fullName>
    </recommendedName>
</protein>
<dbReference type="AlphaFoldDB" id="A0A3S3Q1N9"/>
<sequence>MGEEDLDRASAPVNDSSTATPPPPRRSVHRVLGGGQVADVLLWKRPKVGALLLIATSIVWYLFEQAGYSFLSLLANVLLLLVGILFFWAKSAAILNRPLPPLPNLEVSEDFIRKAADAARVWINQGLAIAHDIALGRNAKLFFQVATGLWLVSHIGTLLSFLTIAYVGVVLSLTVPVFYDKYQAQVDEKLCVAHKVLLTWYRKIHDTVLSRIPKTLKKEKKTQ</sequence>
<name>A0A3S3Q1N9_9MAGN</name>
<dbReference type="EMBL" id="QPKB01000002">
    <property type="protein sequence ID" value="RWR77605.1"/>
    <property type="molecule type" value="Genomic_DNA"/>
</dbReference>
<evidence type="ECO:0000256" key="7">
    <source>
        <dbReference type="SAM" id="MobiDB-lite"/>
    </source>
</evidence>
<dbReference type="Proteomes" id="UP000283530">
    <property type="component" value="Unassembled WGS sequence"/>
</dbReference>
<keyword evidence="4 6" id="KW-1133">Transmembrane helix</keyword>
<proteinExistence type="predicted"/>
<evidence type="ECO:0000256" key="3">
    <source>
        <dbReference type="ARBA" id="ARBA00022824"/>
    </source>
</evidence>
<keyword evidence="3 6" id="KW-0256">Endoplasmic reticulum</keyword>
<dbReference type="STRING" id="337451.A0A3S3Q1N9"/>
<keyword evidence="10" id="KW-1185">Reference proteome</keyword>
<dbReference type="PROSITE" id="PS50845">
    <property type="entry name" value="RETICULON"/>
    <property type="match status" value="1"/>
</dbReference>
<comment type="caution">
    <text evidence="9">The sequence shown here is derived from an EMBL/GenBank/DDBJ whole genome shotgun (WGS) entry which is preliminary data.</text>
</comment>
<reference evidence="9 10" key="1">
    <citation type="journal article" date="2019" name="Nat. Plants">
        <title>Stout camphor tree genome fills gaps in understanding of flowering plant genome evolution.</title>
        <authorList>
            <person name="Chaw S.M."/>
            <person name="Liu Y.C."/>
            <person name="Wu Y.W."/>
            <person name="Wang H.Y."/>
            <person name="Lin C.I."/>
            <person name="Wu C.S."/>
            <person name="Ke H.M."/>
            <person name="Chang L.Y."/>
            <person name="Hsu C.Y."/>
            <person name="Yang H.T."/>
            <person name="Sudianto E."/>
            <person name="Hsu M.H."/>
            <person name="Wu K.P."/>
            <person name="Wang L.N."/>
            <person name="Leebens-Mack J.H."/>
            <person name="Tsai I.J."/>
        </authorList>
    </citation>
    <scope>NUCLEOTIDE SEQUENCE [LARGE SCALE GENOMIC DNA]</scope>
    <source>
        <strain evidence="10">cv. Chaw 1501</strain>
        <tissue evidence="9">Young leaves</tissue>
    </source>
</reference>
<accession>A0A3S3Q1N9</accession>
<comment type="subcellular location">
    <subcellularLocation>
        <location evidence="1 6">Endoplasmic reticulum membrane</location>
        <topology evidence="1 6">Multi-pass membrane protein</topology>
    </subcellularLocation>
</comment>
<keyword evidence="2 6" id="KW-0812">Transmembrane</keyword>
<dbReference type="PANTHER" id="PTHR10994:SF154">
    <property type="entry name" value="RETICULON-LIKE PROTEIN B11"/>
    <property type="match status" value="1"/>
</dbReference>
<dbReference type="OrthoDB" id="567788at2759"/>
<feature type="region of interest" description="Disordered" evidence="7">
    <location>
        <begin position="1"/>
        <end position="28"/>
    </location>
</feature>